<dbReference type="OrthoDB" id="834695at2"/>
<protein>
    <submittedName>
        <fullName evidence="1">CRISPR-associated protein</fullName>
    </submittedName>
</protein>
<evidence type="ECO:0000313" key="2">
    <source>
        <dbReference type="Proteomes" id="UP000287969"/>
    </source>
</evidence>
<gene>
    <name evidence="1" type="ORF">EQM13_12585</name>
</gene>
<organism evidence="1 2">
    <name type="scientific">Acidilutibacter cellobiosedens</name>
    <dbReference type="NCBI Taxonomy" id="2507161"/>
    <lineage>
        <taxon>Bacteria</taxon>
        <taxon>Bacillati</taxon>
        <taxon>Bacillota</taxon>
        <taxon>Tissierellia</taxon>
        <taxon>Tissierellales</taxon>
        <taxon>Acidilutibacteraceae</taxon>
        <taxon>Acidilutibacter</taxon>
    </lineage>
</organism>
<keyword evidence="2" id="KW-1185">Reference proteome</keyword>
<accession>A0A410QHM1</accession>
<dbReference type="EMBL" id="CP035282">
    <property type="protein sequence ID" value="QAT63463.1"/>
    <property type="molecule type" value="Genomic_DNA"/>
</dbReference>
<dbReference type="InterPro" id="IPR006482">
    <property type="entry name" value="Cas7_Csh2/Csh2"/>
</dbReference>
<reference evidence="2" key="1">
    <citation type="submission" date="2019-01" db="EMBL/GenBank/DDBJ databases">
        <title>Draft genomes of a novel of Sporanaerobacter strains.</title>
        <authorList>
            <person name="Ma S."/>
        </authorList>
    </citation>
    <scope>NUCLEOTIDE SEQUENCE [LARGE SCALE GENOMIC DNA]</scope>
    <source>
        <strain evidence="2">NJN-17</strain>
    </source>
</reference>
<dbReference type="GO" id="GO:0043571">
    <property type="term" value="P:maintenance of CRISPR repeat elements"/>
    <property type="evidence" value="ECO:0007669"/>
    <property type="project" value="InterPro"/>
</dbReference>
<evidence type="ECO:0000313" key="1">
    <source>
        <dbReference type="EMBL" id="QAT63463.1"/>
    </source>
</evidence>
<name>A0A410QHM1_9FIRM</name>
<dbReference type="Pfam" id="PF05107">
    <property type="entry name" value="Cas_Cas7"/>
    <property type="match status" value="1"/>
</dbReference>
<dbReference type="AlphaFoldDB" id="A0A410QHM1"/>
<dbReference type="Proteomes" id="UP000287969">
    <property type="component" value="Chromosome"/>
</dbReference>
<sequence>MKKRVYGVIGIKSIMSNWNADFSGYPKSISTGEIFGSDKALKYPMKRMWLDQGEKILYIKSLKMAEDKKGKKELRPKSLEERYEEIFSVPKLKDEDKKEVVQNLFTALDVKNFGATFAEEGNNISITGTVQIGQGFNKYDKTSVEEQQILSPFRVENEEIKRKNKRNKEEGKEMEEANASTLGTKIVSSEAHYFYPFVINPTSYNDYIKLGVTEGYTEEDYKKFKEAALVSATAFNTNSKIGCENELSIFIETESDLYLPDITQYIEFEKGGEKDIIRFSKELIDLIDKLSDKIINTEVYYNSLKIHIDKNFPKAKYYNIFTREEL</sequence>
<dbReference type="KEGG" id="spoa:EQM13_12585"/>
<proteinExistence type="predicted"/>